<dbReference type="GO" id="GO:0016757">
    <property type="term" value="F:glycosyltransferase activity"/>
    <property type="evidence" value="ECO:0007669"/>
    <property type="project" value="UniProtKB-KW"/>
</dbReference>
<reference evidence="5" key="2">
    <citation type="journal article" date="2007" name="Science">
        <title>Draft genome sequence of the sexually transmitted pathogen Trichomonas vaginalis.</title>
        <authorList>
            <person name="Carlton J.M."/>
            <person name="Hirt R.P."/>
            <person name="Silva J.C."/>
            <person name="Delcher A.L."/>
            <person name="Schatz M."/>
            <person name="Zhao Q."/>
            <person name="Wortman J.R."/>
            <person name="Bidwell S.L."/>
            <person name="Alsmark U.C.M."/>
            <person name="Besteiro S."/>
            <person name="Sicheritz-Ponten T."/>
            <person name="Noel C.J."/>
            <person name="Dacks J.B."/>
            <person name="Foster P.G."/>
            <person name="Simillion C."/>
            <person name="Van de Peer Y."/>
            <person name="Miranda-Saavedra D."/>
            <person name="Barton G.J."/>
            <person name="Westrop G.D."/>
            <person name="Mueller S."/>
            <person name="Dessi D."/>
            <person name="Fiori P.L."/>
            <person name="Ren Q."/>
            <person name="Paulsen I."/>
            <person name="Zhang H."/>
            <person name="Bastida-Corcuera F.D."/>
            <person name="Simoes-Barbosa A."/>
            <person name="Brown M.T."/>
            <person name="Hayes R.D."/>
            <person name="Mukherjee M."/>
            <person name="Okumura C.Y."/>
            <person name="Schneider R."/>
            <person name="Smith A.J."/>
            <person name="Vanacova S."/>
            <person name="Villalvazo M."/>
            <person name="Haas B.J."/>
            <person name="Pertea M."/>
            <person name="Feldblyum T.V."/>
            <person name="Utterback T.R."/>
            <person name="Shu C.L."/>
            <person name="Osoegawa K."/>
            <person name="de Jong P.J."/>
            <person name="Hrdy I."/>
            <person name="Horvathova L."/>
            <person name="Zubacova Z."/>
            <person name="Dolezal P."/>
            <person name="Malik S.B."/>
            <person name="Logsdon J.M. Jr."/>
            <person name="Henze K."/>
            <person name="Gupta A."/>
            <person name="Wang C.C."/>
            <person name="Dunne R.L."/>
            <person name="Upcroft J.A."/>
            <person name="Upcroft P."/>
            <person name="White O."/>
            <person name="Salzberg S.L."/>
            <person name="Tang P."/>
            <person name="Chiu C.-H."/>
            <person name="Lee Y.-S."/>
            <person name="Embley T.M."/>
            <person name="Coombs G.H."/>
            <person name="Mottram J.C."/>
            <person name="Tachezy J."/>
            <person name="Fraser-Liggett C.M."/>
            <person name="Johnson P.J."/>
        </authorList>
    </citation>
    <scope>NUCLEOTIDE SEQUENCE [LARGE SCALE GENOMIC DNA]</scope>
    <source>
        <strain evidence="5">G3</strain>
    </source>
</reference>
<evidence type="ECO:0000313" key="5">
    <source>
        <dbReference type="EMBL" id="EAY12777.1"/>
    </source>
</evidence>
<evidence type="ECO:0000256" key="2">
    <source>
        <dbReference type="ARBA" id="ARBA00022676"/>
    </source>
</evidence>
<dbReference type="OrthoDB" id="411524at2759"/>
<reference evidence="5" key="1">
    <citation type="submission" date="2006-10" db="EMBL/GenBank/DDBJ databases">
        <authorList>
            <person name="Amadeo P."/>
            <person name="Zhao Q."/>
            <person name="Wortman J."/>
            <person name="Fraser-Liggett C."/>
            <person name="Carlton J."/>
        </authorList>
    </citation>
    <scope>NUCLEOTIDE SEQUENCE</scope>
    <source>
        <strain evidence="5">G3</strain>
    </source>
</reference>
<dbReference type="EMBL" id="DS113296">
    <property type="protein sequence ID" value="EAY12777.1"/>
    <property type="molecule type" value="Genomic_DNA"/>
</dbReference>
<comment type="similarity">
    <text evidence="1">Belongs to the glycosyltransferase 8 family.</text>
</comment>
<dbReference type="AlphaFoldDB" id="A2E3L1"/>
<sequence length="319" mass="38354">MTSEEPEKSSESKDIPFLTSQILPPIVLIIECISVFILLLNRVEIDTEGEFYDTMNVLFSWSGEIQNLGPAIYAFINAHPNQHITFYLTTTQSKYIRKYRAYFDKWPIHNVKFFFEVHQTKYLAKRVIRVPYDAYIRLLFPNAHPGLERFLYLDGDAIVLHNINDMYYYDFQNKSAIVILDHLSECEGFSRYFNSGVMMFNNWKYVQENFLKQAEDYLKWLEINRGVWFNDQTPLNKIFEHNRIEFPQDYNEWNMTRFSKNTKIAHFYDNDWACKPYKASCNRTDLPFELWRCFYKAFKEQPNLWRYNRSTTICTNNLL</sequence>
<accession>A2E3L1</accession>
<keyword evidence="2" id="KW-0328">Glycosyltransferase</keyword>
<dbReference type="InterPro" id="IPR002495">
    <property type="entry name" value="Glyco_trans_8"/>
</dbReference>
<dbReference type="InterPro" id="IPR029044">
    <property type="entry name" value="Nucleotide-diphossugar_trans"/>
</dbReference>
<evidence type="ECO:0000256" key="4">
    <source>
        <dbReference type="ARBA" id="ARBA00022723"/>
    </source>
</evidence>
<keyword evidence="4" id="KW-0479">Metal-binding</keyword>
<dbReference type="GO" id="GO:0005794">
    <property type="term" value="C:Golgi apparatus"/>
    <property type="evidence" value="ECO:0000318"/>
    <property type="project" value="GO_Central"/>
</dbReference>
<dbReference type="InParanoid" id="A2E3L1"/>
<dbReference type="SUPFAM" id="SSF53448">
    <property type="entry name" value="Nucleotide-diphospho-sugar transferases"/>
    <property type="match status" value="1"/>
</dbReference>
<dbReference type="Proteomes" id="UP000001542">
    <property type="component" value="Unassembled WGS sequence"/>
</dbReference>
<gene>
    <name evidence="5" type="ORF">TVAG_401030</name>
</gene>
<dbReference type="RefSeq" id="XP_001325000.1">
    <property type="nucleotide sequence ID" value="XM_001324965.1"/>
</dbReference>
<dbReference type="VEuPathDB" id="TrichDB:TVAGG3_0021540"/>
<dbReference type="KEGG" id="tva:4770745"/>
<protein>
    <submittedName>
        <fullName evidence="5">Glycosyl transferase family 8 protein</fullName>
    </submittedName>
</protein>
<organism evidence="5 6">
    <name type="scientific">Trichomonas vaginalis (strain ATCC PRA-98 / G3)</name>
    <dbReference type="NCBI Taxonomy" id="412133"/>
    <lineage>
        <taxon>Eukaryota</taxon>
        <taxon>Metamonada</taxon>
        <taxon>Parabasalia</taxon>
        <taxon>Trichomonadida</taxon>
        <taxon>Trichomonadidae</taxon>
        <taxon>Trichomonas</taxon>
    </lineage>
</organism>
<evidence type="ECO:0000256" key="3">
    <source>
        <dbReference type="ARBA" id="ARBA00022679"/>
    </source>
</evidence>
<dbReference type="VEuPathDB" id="TrichDB:TVAG_TEG_DS113296_3_8"/>
<evidence type="ECO:0000313" key="6">
    <source>
        <dbReference type="Proteomes" id="UP000001542"/>
    </source>
</evidence>
<proteinExistence type="inferred from homology"/>
<dbReference type="PANTHER" id="PTHR13778">
    <property type="entry name" value="GLYCOSYLTRANSFERASE 8 DOMAIN-CONTAINING PROTEIN"/>
    <property type="match status" value="1"/>
</dbReference>
<dbReference type="FunFam" id="3.90.550.10:FF:000366">
    <property type="entry name" value="Glycosyl transferase family 8 protein"/>
    <property type="match status" value="1"/>
</dbReference>
<dbReference type="Gene3D" id="3.90.550.10">
    <property type="entry name" value="Spore Coat Polysaccharide Biosynthesis Protein SpsA, Chain A"/>
    <property type="match status" value="1"/>
</dbReference>
<keyword evidence="6" id="KW-1185">Reference proteome</keyword>
<evidence type="ECO:0000256" key="1">
    <source>
        <dbReference type="ARBA" id="ARBA00006351"/>
    </source>
</evidence>
<dbReference type="Pfam" id="PF01501">
    <property type="entry name" value="Glyco_transf_8"/>
    <property type="match status" value="1"/>
</dbReference>
<name>A2E3L1_TRIV3</name>
<dbReference type="GO" id="GO:0046872">
    <property type="term" value="F:metal ion binding"/>
    <property type="evidence" value="ECO:0007669"/>
    <property type="project" value="UniProtKB-KW"/>
</dbReference>
<dbReference type="SMR" id="A2E3L1"/>
<dbReference type="PANTHER" id="PTHR13778:SF47">
    <property type="entry name" value="LIPOPOLYSACCHARIDE 1,3-GALACTOSYLTRANSFERASE"/>
    <property type="match status" value="1"/>
</dbReference>
<keyword evidence="3 5" id="KW-0808">Transferase</keyword>
<dbReference type="InterPro" id="IPR050748">
    <property type="entry name" value="Glycosyltrans_8_dom-fam"/>
</dbReference>